<evidence type="ECO:0000313" key="7">
    <source>
        <dbReference type="Proteomes" id="UP000030746"/>
    </source>
</evidence>
<dbReference type="GO" id="GO:0005576">
    <property type="term" value="C:extracellular region"/>
    <property type="evidence" value="ECO:0007669"/>
    <property type="project" value="UniProtKB-SubCell"/>
</dbReference>
<accession>V3ZHM4</accession>
<proteinExistence type="predicted"/>
<dbReference type="InterPro" id="IPR025155">
    <property type="entry name" value="WxxW_domain"/>
</dbReference>
<keyword evidence="4" id="KW-0325">Glycoprotein</keyword>
<dbReference type="GeneID" id="20235106"/>
<name>V3ZHM4_LOTGI</name>
<dbReference type="HOGENOM" id="CLU_162414_0_0_1"/>
<sequence length="139" mass="15864">GGNVLILSPSRGFKCVNKHQSIGILCKDYEVRFCYGKSPSCPNESKWTEWFDRDNQEGTGDHETIRSLNNQYHGRLCTNPTSLDVRLLNGSNYHVGGNVLILSPSIGFKCINKYQSDGICKDYQVRFCCKVPYQTWFRT</sequence>
<evidence type="ECO:0000259" key="5">
    <source>
        <dbReference type="Pfam" id="PF13330"/>
    </source>
</evidence>
<dbReference type="OMA" id="EIRYLCM"/>
<dbReference type="PANTHER" id="PTHR15031">
    <property type="entry name" value="CARTILAGE INTERMEDIATE LAYER PROTEIN CLIP"/>
    <property type="match status" value="1"/>
</dbReference>
<keyword evidence="7" id="KW-1185">Reference proteome</keyword>
<evidence type="ECO:0000313" key="6">
    <source>
        <dbReference type="EMBL" id="ESO83707.1"/>
    </source>
</evidence>
<dbReference type="PANTHER" id="PTHR15031:SF4">
    <property type="entry name" value="CARTILAGE INTERMEDIATE LAYER PROTEIN 1"/>
    <property type="match status" value="1"/>
</dbReference>
<reference evidence="6 7" key="1">
    <citation type="journal article" date="2013" name="Nature">
        <title>Insights into bilaterian evolution from three spiralian genomes.</title>
        <authorList>
            <person name="Simakov O."/>
            <person name="Marletaz F."/>
            <person name="Cho S.J."/>
            <person name="Edsinger-Gonzales E."/>
            <person name="Havlak P."/>
            <person name="Hellsten U."/>
            <person name="Kuo D.H."/>
            <person name="Larsson T."/>
            <person name="Lv J."/>
            <person name="Arendt D."/>
            <person name="Savage R."/>
            <person name="Osoegawa K."/>
            <person name="de Jong P."/>
            <person name="Grimwood J."/>
            <person name="Chapman J.A."/>
            <person name="Shapiro H."/>
            <person name="Aerts A."/>
            <person name="Otillar R.P."/>
            <person name="Terry A.Y."/>
            <person name="Boore J.L."/>
            <person name="Grigoriev I.V."/>
            <person name="Lindberg D.R."/>
            <person name="Seaver E.C."/>
            <person name="Weisblat D.A."/>
            <person name="Putnam N.H."/>
            <person name="Rokhsar D.S."/>
        </authorList>
    </citation>
    <scope>NUCLEOTIDE SEQUENCE [LARGE SCALE GENOMIC DNA]</scope>
</reference>
<dbReference type="AlphaFoldDB" id="V3ZHM4"/>
<evidence type="ECO:0000256" key="3">
    <source>
        <dbReference type="ARBA" id="ARBA00022729"/>
    </source>
</evidence>
<dbReference type="RefSeq" id="XP_009065605.1">
    <property type="nucleotide sequence ID" value="XM_009067357.1"/>
</dbReference>
<evidence type="ECO:0000256" key="4">
    <source>
        <dbReference type="ARBA" id="ARBA00023180"/>
    </source>
</evidence>
<feature type="domain" description="WxxW" evidence="5">
    <location>
        <begin position="3"/>
        <end position="34"/>
    </location>
</feature>
<feature type="non-terminal residue" evidence="6">
    <location>
        <position position="1"/>
    </location>
</feature>
<keyword evidence="2" id="KW-0964">Secreted</keyword>
<dbReference type="KEGG" id="lgi:LOTGIDRAFT_146433"/>
<dbReference type="OrthoDB" id="120976at2759"/>
<protein>
    <recommendedName>
        <fullName evidence="5">WxxW domain-containing protein</fullName>
    </recommendedName>
</protein>
<dbReference type="InterPro" id="IPR039675">
    <property type="entry name" value="CILP1/CILP2"/>
</dbReference>
<dbReference type="CTD" id="20235106"/>
<organism evidence="6 7">
    <name type="scientific">Lottia gigantea</name>
    <name type="common">Giant owl limpet</name>
    <dbReference type="NCBI Taxonomy" id="225164"/>
    <lineage>
        <taxon>Eukaryota</taxon>
        <taxon>Metazoa</taxon>
        <taxon>Spiralia</taxon>
        <taxon>Lophotrochozoa</taxon>
        <taxon>Mollusca</taxon>
        <taxon>Gastropoda</taxon>
        <taxon>Patellogastropoda</taxon>
        <taxon>Lottioidea</taxon>
        <taxon>Lottiidae</taxon>
        <taxon>Lottia</taxon>
    </lineage>
</organism>
<gene>
    <name evidence="6" type="ORF">LOTGIDRAFT_146433</name>
</gene>
<dbReference type="Proteomes" id="UP000030746">
    <property type="component" value="Unassembled WGS sequence"/>
</dbReference>
<feature type="domain" description="WxxW" evidence="5">
    <location>
        <begin position="47"/>
        <end position="129"/>
    </location>
</feature>
<keyword evidence="3" id="KW-0732">Signal</keyword>
<evidence type="ECO:0000256" key="1">
    <source>
        <dbReference type="ARBA" id="ARBA00004613"/>
    </source>
</evidence>
<comment type="subcellular location">
    <subcellularLocation>
        <location evidence="1">Secreted</location>
    </subcellularLocation>
</comment>
<dbReference type="EMBL" id="KB203604">
    <property type="protein sequence ID" value="ESO83707.1"/>
    <property type="molecule type" value="Genomic_DNA"/>
</dbReference>
<evidence type="ECO:0000256" key="2">
    <source>
        <dbReference type="ARBA" id="ARBA00022525"/>
    </source>
</evidence>
<dbReference type="Pfam" id="PF13330">
    <property type="entry name" value="Mucin2_WxxW"/>
    <property type="match status" value="2"/>
</dbReference>